<dbReference type="EMBL" id="AAHSMS010000010">
    <property type="protein sequence ID" value="EBZ8648470.1"/>
    <property type="molecule type" value="Genomic_DNA"/>
</dbReference>
<name>A0A5X4PE65_SALET</name>
<sequence length="101" mass="11009">MMFIHEINPSETGENIFIFASELAGIAAKMAKDRGITPKDARLALELASRVSVTKKETPAVLVQKLADAISHIRTLQSYDPVFEEKLAELIVAADALADEL</sequence>
<proteinExistence type="predicted"/>
<protein>
    <submittedName>
        <fullName evidence="1">Uncharacterized protein</fullName>
    </submittedName>
</protein>
<dbReference type="AlphaFoldDB" id="A0A5X4PE65"/>
<comment type="caution">
    <text evidence="1">The sequence shown here is derived from an EMBL/GenBank/DDBJ whole genome shotgun (WGS) entry which is preliminary data.</text>
</comment>
<accession>A0A5X4PE65</accession>
<organism evidence="1">
    <name type="scientific">Salmonella enterica subsp. enterica serovar Hull</name>
    <dbReference type="NCBI Taxonomy" id="1403564"/>
    <lineage>
        <taxon>Bacteria</taxon>
        <taxon>Pseudomonadati</taxon>
        <taxon>Pseudomonadota</taxon>
        <taxon>Gammaproteobacteria</taxon>
        <taxon>Enterobacterales</taxon>
        <taxon>Enterobacteriaceae</taxon>
        <taxon>Salmonella</taxon>
    </lineage>
</organism>
<reference evidence="1" key="1">
    <citation type="submission" date="2018-11" db="EMBL/GenBank/DDBJ databases">
        <authorList>
            <person name="Ashton P.M."/>
            <person name="Dallman T."/>
            <person name="Nair S."/>
            <person name="De Pinna E."/>
            <person name="Peters T."/>
            <person name="Grant K."/>
        </authorList>
    </citation>
    <scope>NUCLEOTIDE SEQUENCE</scope>
    <source>
        <strain evidence="1">638096</strain>
    </source>
</reference>
<evidence type="ECO:0000313" key="1">
    <source>
        <dbReference type="EMBL" id="EBZ8648470.1"/>
    </source>
</evidence>
<gene>
    <name evidence="1" type="ORF">EHB58_09620</name>
</gene>